<dbReference type="SUPFAM" id="SSF52058">
    <property type="entry name" value="L domain-like"/>
    <property type="match status" value="1"/>
</dbReference>
<evidence type="ECO:0000313" key="3">
    <source>
        <dbReference type="Proteomes" id="UP000255283"/>
    </source>
</evidence>
<proteinExistence type="predicted"/>
<organism evidence="2 3">
    <name type="scientific">Segatella buccae</name>
    <dbReference type="NCBI Taxonomy" id="28126"/>
    <lineage>
        <taxon>Bacteria</taxon>
        <taxon>Pseudomonadati</taxon>
        <taxon>Bacteroidota</taxon>
        <taxon>Bacteroidia</taxon>
        <taxon>Bacteroidales</taxon>
        <taxon>Prevotellaceae</taxon>
        <taxon>Segatella</taxon>
    </lineage>
</organism>
<reference evidence="2 3" key="1">
    <citation type="submission" date="2018-06" db="EMBL/GenBank/DDBJ databases">
        <authorList>
            <consortium name="Pathogen Informatics"/>
            <person name="Doyle S."/>
        </authorList>
    </citation>
    <scope>NUCLEOTIDE SEQUENCE [LARGE SCALE GENOMIC DNA]</scope>
    <source>
        <strain evidence="2 3">NCTC13063</strain>
    </source>
</reference>
<dbReference type="InterPro" id="IPR053139">
    <property type="entry name" value="Surface_bspA-like"/>
</dbReference>
<dbReference type="PROSITE" id="PS51257">
    <property type="entry name" value="PROKAR_LIPOPROTEIN"/>
    <property type="match status" value="1"/>
</dbReference>
<gene>
    <name evidence="2" type="ORF">NCTC13063_01810</name>
</gene>
<sequence>MKRIYTTLLLAAITLFACQTVSAYDFEVDGIYYNINSYMTANVTCGDHSYAGNIVIPATVTYNTKTLYVTGVDYYAFRGDSDLLSVQLPASINRIRHEAFIGCTKLTSIVLPDEITEIGEKAFSGCTNLSSVVLPKRLKVLPNSIFEGCTNLSSIVLPDSITSIEKRAFSGCSKLKDITFSPNITTIENEVFYKCKNLDHVVLPPLITTIKYRTFYWCTNLSSITIPENVTEIKEEAFYACWRMKSIVLSKQLKTIEKEAFGHCGISTLTIPNHVTYVSDAFTGCRELTRLIIEDGTERLYFGTKLKLSYLYLGRNFTKEKDYYLSGDYTNLDAGMLDTLVFGSTFSDRSFPRGRNLKVVVSKIAKPYGMNFDSKVYANAILYVPVGTKALYESTDGWKQFFNIQEGDPTTGIVSTKDDVNKVEVSRYDINGQRLDSPRKGINIVRYSDGTTAKIVVQ</sequence>
<evidence type="ECO:0000313" key="2">
    <source>
        <dbReference type="EMBL" id="SUB80524.1"/>
    </source>
</evidence>
<dbReference type="Gene3D" id="3.80.10.10">
    <property type="entry name" value="Ribonuclease Inhibitor"/>
    <property type="match status" value="2"/>
</dbReference>
<dbReference type="PANTHER" id="PTHR45661">
    <property type="entry name" value="SURFACE ANTIGEN"/>
    <property type="match status" value="1"/>
</dbReference>
<evidence type="ECO:0008006" key="4">
    <source>
        <dbReference type="Google" id="ProtNLM"/>
    </source>
</evidence>
<dbReference type="Proteomes" id="UP000255283">
    <property type="component" value="Unassembled WGS sequence"/>
</dbReference>
<dbReference type="InterPro" id="IPR032675">
    <property type="entry name" value="LRR_dom_sf"/>
</dbReference>
<accession>A0AAQ1UIN4</accession>
<dbReference type="RefSeq" id="WP_115153916.1">
    <property type="nucleotide sequence ID" value="NZ_DBFWLE010000029.1"/>
</dbReference>
<dbReference type="Pfam" id="PF13306">
    <property type="entry name" value="LRR_5"/>
    <property type="match status" value="2"/>
</dbReference>
<protein>
    <recommendedName>
        <fullName evidence="4">Leucine-rich repeat domain-containing protein</fullName>
    </recommendedName>
</protein>
<dbReference type="InterPro" id="IPR026906">
    <property type="entry name" value="LRR_5"/>
</dbReference>
<dbReference type="AlphaFoldDB" id="A0AAQ1UIN4"/>
<name>A0AAQ1UIN4_9BACT</name>
<comment type="caution">
    <text evidence="2">The sequence shown here is derived from an EMBL/GenBank/DDBJ whole genome shotgun (WGS) entry which is preliminary data.</text>
</comment>
<dbReference type="PANTHER" id="PTHR45661:SF3">
    <property type="entry name" value="IG-LIKE DOMAIN-CONTAINING PROTEIN"/>
    <property type="match status" value="1"/>
</dbReference>
<feature type="chain" id="PRO_5042882318" description="Leucine-rich repeat domain-containing protein" evidence="1">
    <location>
        <begin position="24"/>
        <end position="458"/>
    </location>
</feature>
<keyword evidence="1" id="KW-0732">Signal</keyword>
<dbReference type="EMBL" id="UGTJ01000001">
    <property type="protein sequence ID" value="SUB80524.1"/>
    <property type="molecule type" value="Genomic_DNA"/>
</dbReference>
<feature type="signal peptide" evidence="1">
    <location>
        <begin position="1"/>
        <end position="23"/>
    </location>
</feature>
<evidence type="ECO:0000256" key="1">
    <source>
        <dbReference type="SAM" id="SignalP"/>
    </source>
</evidence>